<accession>A0ABS0F5F4</accession>
<sequence>MSSVIRYKTLHEMLQPFLNTPVRITYKNGRTALIFDKIIRFVKCYKPDDILIGFDDGVIFFEQKIMVKQMGEFLTIETIEPNGSYLSLVRWSDLPKEFQPYSNEIAEMVGRACVSKMPIPTEVK</sequence>
<name>A0ABS0F5F4_9BACL</name>
<gene>
    <name evidence="1" type="ORF">IW967_11615</name>
</gene>
<dbReference type="Proteomes" id="UP000642910">
    <property type="component" value="Unassembled WGS sequence"/>
</dbReference>
<protein>
    <recommendedName>
        <fullName evidence="3">Transcriptional regulator</fullName>
    </recommendedName>
</protein>
<comment type="caution">
    <text evidence="1">The sequence shown here is derived from an EMBL/GenBank/DDBJ whole genome shotgun (WGS) entry which is preliminary data.</text>
</comment>
<organism evidence="1 2">
    <name type="scientific">Alicyclobacillus mali</name>
    <name type="common">ex Roth et al. 2021</name>
    <dbReference type="NCBI Taxonomy" id="1123961"/>
    <lineage>
        <taxon>Bacteria</taxon>
        <taxon>Bacillati</taxon>
        <taxon>Bacillota</taxon>
        <taxon>Bacilli</taxon>
        <taxon>Bacillales</taxon>
        <taxon>Alicyclobacillaceae</taxon>
        <taxon>Alicyclobacillus</taxon>
    </lineage>
</organism>
<evidence type="ECO:0000313" key="2">
    <source>
        <dbReference type="Proteomes" id="UP000642910"/>
    </source>
</evidence>
<dbReference type="EMBL" id="JADPKZ010000045">
    <property type="protein sequence ID" value="MBF8378502.1"/>
    <property type="molecule type" value="Genomic_DNA"/>
</dbReference>
<proteinExistence type="predicted"/>
<reference evidence="1 2" key="1">
    <citation type="submission" date="2020-11" db="EMBL/GenBank/DDBJ databases">
        <title>Genomic insight of Alicyclobacillus mali FL 18 reveals a new arsenic-resistant strain, with potential in environmental biotechnology.</title>
        <authorList>
            <person name="Fiorentino G."/>
            <person name="Gallo G."/>
            <person name="Aulitto M."/>
        </authorList>
    </citation>
    <scope>NUCLEOTIDE SEQUENCE [LARGE SCALE GENOMIC DNA]</scope>
    <source>
        <strain evidence="1 2">FL 18</strain>
    </source>
</reference>
<dbReference type="RefSeq" id="WP_195867974.1">
    <property type="nucleotide sequence ID" value="NZ_JADPKZ010000045.1"/>
</dbReference>
<evidence type="ECO:0000313" key="1">
    <source>
        <dbReference type="EMBL" id="MBF8378502.1"/>
    </source>
</evidence>
<keyword evidence="2" id="KW-1185">Reference proteome</keyword>
<evidence type="ECO:0008006" key="3">
    <source>
        <dbReference type="Google" id="ProtNLM"/>
    </source>
</evidence>